<organism evidence="1 2">
    <name type="scientific">Limimaricola pyoseonensis</name>
    <dbReference type="NCBI Taxonomy" id="521013"/>
    <lineage>
        <taxon>Bacteria</taxon>
        <taxon>Pseudomonadati</taxon>
        <taxon>Pseudomonadota</taxon>
        <taxon>Alphaproteobacteria</taxon>
        <taxon>Rhodobacterales</taxon>
        <taxon>Paracoccaceae</taxon>
        <taxon>Limimaricola</taxon>
    </lineage>
</organism>
<gene>
    <name evidence="1" type="ORF">SAMN04488567_2272</name>
</gene>
<dbReference type="OrthoDB" id="7956241at2"/>
<dbReference type="Proteomes" id="UP000198922">
    <property type="component" value="Unassembled WGS sequence"/>
</dbReference>
<name>A0A1G7ES12_9RHOB</name>
<dbReference type="RefSeq" id="WP_090112025.1">
    <property type="nucleotide sequence ID" value="NZ_FNAT01000003.1"/>
</dbReference>
<dbReference type="AlphaFoldDB" id="A0A1G7ES12"/>
<dbReference type="STRING" id="521013.SAMN04488567_2272"/>
<accession>A0A1G7ES12</accession>
<evidence type="ECO:0008006" key="3">
    <source>
        <dbReference type="Google" id="ProtNLM"/>
    </source>
</evidence>
<protein>
    <recommendedName>
        <fullName evidence="3">Translocase</fullName>
    </recommendedName>
</protein>
<sequence length="311" mass="31688">MAVPRFLITAALCAGSAFAIGYLMENGISRASATPVEPPMVEVRTPGLPAHMVAAPQRPSALDRPALARSPARLAALGTGLVGVERPRIPVGDACAPRLLAEPRPEAMISVALSAPCMPDSRVTLHHMGLTVTLMTDTDGRAATVLPALAERAVVIAEPGPGMSVTAMAMVPEANLWHRVALQWQGGEGIGLHALEFGAGYGEAGHVSAAAPDGAQGGGRLMRLGAPEAPMARLAEVYSLPASATGEIDLSVEIKVTAANCGRALAAEVIQVGPGGDLGATDLDVTLPGCEAVGELLVLQSMASDLMLAAR</sequence>
<evidence type="ECO:0000313" key="1">
    <source>
        <dbReference type="EMBL" id="SDE66429.1"/>
    </source>
</evidence>
<proteinExistence type="predicted"/>
<dbReference type="EMBL" id="FNAT01000003">
    <property type="protein sequence ID" value="SDE66429.1"/>
    <property type="molecule type" value="Genomic_DNA"/>
</dbReference>
<evidence type="ECO:0000313" key="2">
    <source>
        <dbReference type="Proteomes" id="UP000198922"/>
    </source>
</evidence>
<reference evidence="2" key="1">
    <citation type="submission" date="2016-10" db="EMBL/GenBank/DDBJ databases">
        <authorList>
            <person name="Varghese N."/>
            <person name="Submissions S."/>
        </authorList>
    </citation>
    <scope>NUCLEOTIDE SEQUENCE [LARGE SCALE GENOMIC DNA]</scope>
    <source>
        <strain evidence="2">DSM 21424</strain>
    </source>
</reference>
<keyword evidence="2" id="KW-1185">Reference proteome</keyword>